<keyword evidence="2" id="KW-1185">Reference proteome</keyword>
<reference evidence="1 2" key="1">
    <citation type="submission" date="2024-08" db="EMBL/GenBank/DDBJ databases">
        <authorList>
            <person name="Cucini C."/>
            <person name="Frati F."/>
        </authorList>
    </citation>
    <scope>NUCLEOTIDE SEQUENCE [LARGE SCALE GENOMIC DNA]</scope>
</reference>
<dbReference type="Proteomes" id="UP001642540">
    <property type="component" value="Unassembled WGS sequence"/>
</dbReference>
<sequence>MKEQVEDELKEQRENEWNEQSEVEEYEDIFHQSTVKLPTQNVIVDAFMTSMLHPGDGYVPITWYTHFQVSYIKSHPKLRLASSIIKKDRVVCPVINTAHGIGHTYLFFIYPRRLQVEVFDSCPQFTSEALQTAHIQVLMKALYNGDEVPKYKAQQIETPSHTDDYSCALLC</sequence>
<protein>
    <submittedName>
        <fullName evidence="1">Uncharacterized protein</fullName>
    </submittedName>
</protein>
<evidence type="ECO:0000313" key="1">
    <source>
        <dbReference type="EMBL" id="CAL8084796.1"/>
    </source>
</evidence>
<gene>
    <name evidence="1" type="ORF">ODALV1_LOCUS5904</name>
</gene>
<dbReference type="EMBL" id="CAXLJM020000019">
    <property type="protein sequence ID" value="CAL8084796.1"/>
    <property type="molecule type" value="Genomic_DNA"/>
</dbReference>
<accession>A0ABP1Q2U3</accession>
<proteinExistence type="predicted"/>
<comment type="caution">
    <text evidence="1">The sequence shown here is derived from an EMBL/GenBank/DDBJ whole genome shotgun (WGS) entry which is preliminary data.</text>
</comment>
<dbReference type="Gene3D" id="3.40.395.10">
    <property type="entry name" value="Adenoviral Proteinase, Chain A"/>
    <property type="match status" value="1"/>
</dbReference>
<name>A0ABP1Q2U3_9HEXA</name>
<organism evidence="1 2">
    <name type="scientific">Orchesella dallaii</name>
    <dbReference type="NCBI Taxonomy" id="48710"/>
    <lineage>
        <taxon>Eukaryota</taxon>
        <taxon>Metazoa</taxon>
        <taxon>Ecdysozoa</taxon>
        <taxon>Arthropoda</taxon>
        <taxon>Hexapoda</taxon>
        <taxon>Collembola</taxon>
        <taxon>Entomobryomorpha</taxon>
        <taxon>Entomobryoidea</taxon>
        <taxon>Orchesellidae</taxon>
        <taxon>Orchesellinae</taxon>
        <taxon>Orchesella</taxon>
    </lineage>
</organism>
<evidence type="ECO:0000313" key="2">
    <source>
        <dbReference type="Proteomes" id="UP001642540"/>
    </source>
</evidence>